<dbReference type="InterPro" id="IPR013039">
    <property type="entry name" value="DUF1588"/>
</dbReference>
<dbReference type="PROSITE" id="PS51257">
    <property type="entry name" value="PROKAR_LIPOPROTEIN"/>
    <property type="match status" value="1"/>
</dbReference>
<dbReference type="Pfam" id="PF07627">
    <property type="entry name" value="PSCyt3"/>
    <property type="match status" value="1"/>
</dbReference>
<dbReference type="AlphaFoldDB" id="A0A4P2Q8S7"/>
<evidence type="ECO:0000313" key="7">
    <source>
        <dbReference type="Proteomes" id="UP000295781"/>
    </source>
</evidence>
<evidence type="ECO:0000313" key="6">
    <source>
        <dbReference type="EMBL" id="AUX25463.1"/>
    </source>
</evidence>
<reference evidence="6 7" key="1">
    <citation type="submission" date="2015-09" db="EMBL/GenBank/DDBJ databases">
        <title>Sorangium comparison.</title>
        <authorList>
            <person name="Zaburannyi N."/>
            <person name="Bunk B."/>
            <person name="Overmann J."/>
            <person name="Mueller R."/>
        </authorList>
    </citation>
    <scope>NUCLEOTIDE SEQUENCE [LARGE SCALE GENOMIC DNA]</scope>
    <source>
        <strain evidence="6 7">So ceGT47</strain>
    </source>
</reference>
<gene>
    <name evidence="6" type="ORF">SOCEGT47_060100</name>
</gene>
<dbReference type="Proteomes" id="UP000295781">
    <property type="component" value="Chromosome"/>
</dbReference>
<evidence type="ECO:0000256" key="1">
    <source>
        <dbReference type="SAM" id="MobiDB-lite"/>
    </source>
</evidence>
<dbReference type="Pfam" id="PF07637">
    <property type="entry name" value="PSD5"/>
    <property type="match status" value="1"/>
</dbReference>
<dbReference type="Pfam" id="PF07626">
    <property type="entry name" value="PSD3"/>
    <property type="match status" value="1"/>
</dbReference>
<feature type="region of interest" description="Disordered" evidence="1">
    <location>
        <begin position="32"/>
        <end position="79"/>
    </location>
</feature>
<accession>A0A4P2Q8S7</accession>
<feature type="region of interest" description="Disordered" evidence="1">
    <location>
        <begin position="103"/>
        <end position="122"/>
    </location>
</feature>
<feature type="compositionally biased region" description="Gly residues" evidence="1">
    <location>
        <begin position="42"/>
        <end position="73"/>
    </location>
</feature>
<evidence type="ECO:0000259" key="5">
    <source>
        <dbReference type="Pfam" id="PF07637"/>
    </source>
</evidence>
<dbReference type="InterPro" id="IPR013043">
    <property type="entry name" value="DUF1595"/>
</dbReference>
<feature type="domain" description="DUF1588" evidence="3">
    <location>
        <begin position="381"/>
        <end position="479"/>
    </location>
</feature>
<name>A0A4P2Q8S7_SORCE</name>
<evidence type="ECO:0000259" key="4">
    <source>
        <dbReference type="Pfam" id="PF07631"/>
    </source>
</evidence>
<protein>
    <submittedName>
        <fullName evidence="6">Uncharacterized protein</fullName>
    </submittedName>
</protein>
<proteinExistence type="predicted"/>
<sequence>MLRLLRYRTCGVVLTLALAGVAGCLGDLGVPGASGSSSSGSGPSGSGSSGSGSSGSGSSGSGSSGSSGSGGGVTLPDGTESATLLPARIRRLTNAEYAASARALTGTTTNPSERFAPDSRQAGYTVNDAQRVDPVLAKQLAASAEALAAEVKGKLAELAPCADPSAQAESCAREFIRSFGGRAYRRPLDAAEADALFTVYQVGAKGATYADGVELVARAVLQSAGFLYLTELGDGSGGDVLTLTPHELASSLSYLVTAGPPDDALLEAATSGALLTPEGREAEVRRLLETSPARERLVRVVREWLGVDRIAVTGKDSNVYPAFAGAREAMERETEQFVSEVLWGSTGTVGELLGADWSVIEAPLDQVYGAAGTGRVTLPNRRGLLNQGAFLSVYAHATETAPVLRGVAILRRVACTNIPSPVELNINVVPPVPDPTKTTRERFEVHATDQECRGCHNLIDPFGFSFEAFDGMGMARTTDNGHPVDSAVTVAMGADFDGAYPDSNALAVTLSTSPTVRSCFARNVFRASAGRGDKDAAESEASFLKVWETLPEAEQGKLVETLIAYVKSDLFSHRRPQ</sequence>
<dbReference type="InterPro" id="IPR013036">
    <property type="entry name" value="DUF1587"/>
</dbReference>
<feature type="domain" description="DUF1587" evidence="2">
    <location>
        <begin position="90"/>
        <end position="151"/>
    </location>
</feature>
<evidence type="ECO:0000259" key="3">
    <source>
        <dbReference type="Pfam" id="PF07627"/>
    </source>
</evidence>
<dbReference type="EMBL" id="CP012670">
    <property type="protein sequence ID" value="AUX25463.1"/>
    <property type="molecule type" value="Genomic_DNA"/>
</dbReference>
<feature type="domain" description="DUF1595" evidence="5">
    <location>
        <begin position="171"/>
        <end position="231"/>
    </location>
</feature>
<evidence type="ECO:0000259" key="2">
    <source>
        <dbReference type="Pfam" id="PF07626"/>
    </source>
</evidence>
<feature type="domain" description="DUF1592" evidence="4">
    <location>
        <begin position="243"/>
        <end position="369"/>
    </location>
</feature>
<dbReference type="OrthoDB" id="127185at2"/>
<organism evidence="6 7">
    <name type="scientific">Sorangium cellulosum</name>
    <name type="common">Polyangium cellulosum</name>
    <dbReference type="NCBI Taxonomy" id="56"/>
    <lineage>
        <taxon>Bacteria</taxon>
        <taxon>Pseudomonadati</taxon>
        <taxon>Myxococcota</taxon>
        <taxon>Polyangia</taxon>
        <taxon>Polyangiales</taxon>
        <taxon>Polyangiaceae</taxon>
        <taxon>Sorangium</taxon>
    </lineage>
</organism>
<dbReference type="InterPro" id="IPR013042">
    <property type="entry name" value="DUF1592"/>
</dbReference>
<dbReference type="Pfam" id="PF07631">
    <property type="entry name" value="PSD4"/>
    <property type="match status" value="1"/>
</dbReference>
<dbReference type="RefSeq" id="WP_129352395.1">
    <property type="nucleotide sequence ID" value="NZ_CP012670.1"/>
</dbReference>